<evidence type="ECO:0008006" key="4">
    <source>
        <dbReference type="Google" id="ProtNLM"/>
    </source>
</evidence>
<dbReference type="AlphaFoldDB" id="A0A6A6BEA3"/>
<sequence>MQRTLLALSRAEVRRLEASFPLFLCPALLESISPRKPLPRHSRSLTTTSARRQLAPDAASAPPEAPRAPPPQPQHLARALPPSCPGCGAPTQTVAPGEAGFYSDTRNAVKAFLNPHKTTGEKKEEDKVFEAALGSLDEEAREQLGLPAEAGLAVKDNSAPAPICDRCHNLIHHHAGVPINHPSITAIEATISESPHKYNHIYHVVDAVDFPMSLVPNLTRALSLQPLRTQNRRSKKWNYSKGRVAEVSFIITRSDLLAPKKEQVDSLMPYLQEVLRDALGNTQRNVRLGNVRCVSSKRGWWTKEVKEAIWERGGGGWLVGKANVGKSNLFEVVFPKNRNQPVNFAKVRDEAKEKALQSGISKTNPAAAVAAQEQLSEERSESQDQLAGEQPENQEGRLTEEQTESRENATEQEEPLSEPQDDLSQPEQSPLGEVREPKESADEPQDTLTEADNPQLEEGPLIDEDSLLPAAQPEVPFPQMPVISSLPGTTASPIRIPFGRGRGELIDLPGLARSTLDTYVKPEHRQDLIMETRIVPERLSVKPGQSVLLGGGLIRITPTTRDVVYLVHAFVPPAMKPHITSTEKAVAIQAGTRDAGIPRIALPDAARDTMSAGRYMLRWDVTRRQAGPLTARDAIALRPEQLSFVVWSTDVLIEGVGWIEIVAQTSKTRPIERAAIVPPNAHEARATAAALSASPPPPAADDGATQLDALSALLPGSEVSDPSASPPTRSVTGDVIPHPEIEIFSPRGRAWLLGGPKPVKAGARKSRPRISMVSVKQRRGKGTPTGGRGGRDSSTPTQTQNKQQQAPAATSLAAAAAAVAASIAATSANAGDWGGLCTITAQQQQ</sequence>
<evidence type="ECO:0000313" key="3">
    <source>
        <dbReference type="Proteomes" id="UP000799438"/>
    </source>
</evidence>
<reference evidence="2" key="1">
    <citation type="journal article" date="2020" name="Stud. Mycol.">
        <title>101 Dothideomycetes genomes: a test case for predicting lifestyles and emergence of pathogens.</title>
        <authorList>
            <person name="Haridas S."/>
            <person name="Albert R."/>
            <person name="Binder M."/>
            <person name="Bloem J."/>
            <person name="Labutti K."/>
            <person name="Salamov A."/>
            <person name="Andreopoulos B."/>
            <person name="Baker S."/>
            <person name="Barry K."/>
            <person name="Bills G."/>
            <person name="Bluhm B."/>
            <person name="Cannon C."/>
            <person name="Castanera R."/>
            <person name="Culley D."/>
            <person name="Daum C."/>
            <person name="Ezra D."/>
            <person name="Gonzalez J."/>
            <person name="Henrissat B."/>
            <person name="Kuo A."/>
            <person name="Liang C."/>
            <person name="Lipzen A."/>
            <person name="Lutzoni F."/>
            <person name="Magnuson J."/>
            <person name="Mondo S."/>
            <person name="Nolan M."/>
            <person name="Ohm R."/>
            <person name="Pangilinan J."/>
            <person name="Park H.-J."/>
            <person name="Ramirez L."/>
            <person name="Alfaro M."/>
            <person name="Sun H."/>
            <person name="Tritt A."/>
            <person name="Yoshinaga Y."/>
            <person name="Zwiers L.-H."/>
            <person name="Turgeon B."/>
            <person name="Goodwin S."/>
            <person name="Spatafora J."/>
            <person name="Crous P."/>
            <person name="Grigoriev I."/>
        </authorList>
    </citation>
    <scope>NUCLEOTIDE SEQUENCE</scope>
    <source>
        <strain evidence="2">CBS 121167</strain>
    </source>
</reference>
<dbReference type="InterPro" id="IPR027417">
    <property type="entry name" value="P-loop_NTPase"/>
</dbReference>
<keyword evidence="3" id="KW-1185">Reference proteome</keyword>
<dbReference type="Proteomes" id="UP000799438">
    <property type="component" value="Unassembled WGS sequence"/>
</dbReference>
<feature type="compositionally biased region" description="Polar residues" evidence="1">
    <location>
        <begin position="720"/>
        <end position="731"/>
    </location>
</feature>
<dbReference type="PANTHER" id="PTHR46434">
    <property type="entry name" value="GENETIC INTERACTOR OF PROHIBITINS 3, MITOCHONDRIAL"/>
    <property type="match status" value="1"/>
</dbReference>
<evidence type="ECO:0000313" key="2">
    <source>
        <dbReference type="EMBL" id="KAF2141257.1"/>
    </source>
</evidence>
<feature type="region of interest" description="Disordered" evidence="1">
    <location>
        <begin position="35"/>
        <end position="91"/>
    </location>
</feature>
<dbReference type="RefSeq" id="XP_033396970.1">
    <property type="nucleotide sequence ID" value="XM_033545715.1"/>
</dbReference>
<organism evidence="2 3">
    <name type="scientific">Aplosporella prunicola CBS 121167</name>
    <dbReference type="NCBI Taxonomy" id="1176127"/>
    <lineage>
        <taxon>Eukaryota</taxon>
        <taxon>Fungi</taxon>
        <taxon>Dikarya</taxon>
        <taxon>Ascomycota</taxon>
        <taxon>Pezizomycotina</taxon>
        <taxon>Dothideomycetes</taxon>
        <taxon>Dothideomycetes incertae sedis</taxon>
        <taxon>Botryosphaeriales</taxon>
        <taxon>Aplosporellaceae</taxon>
        <taxon>Aplosporella</taxon>
    </lineage>
</organism>
<evidence type="ECO:0000256" key="1">
    <source>
        <dbReference type="SAM" id="MobiDB-lite"/>
    </source>
</evidence>
<dbReference type="Gene3D" id="3.40.50.300">
    <property type="entry name" value="P-loop containing nucleotide triphosphate hydrolases"/>
    <property type="match status" value="1"/>
</dbReference>
<feature type="region of interest" description="Disordered" evidence="1">
    <location>
        <begin position="355"/>
        <end position="460"/>
    </location>
</feature>
<dbReference type="PANTHER" id="PTHR46434:SF1">
    <property type="entry name" value="GENETIC INTERACTOR OF PROHIBITINS 3, MITOCHONDRIAL"/>
    <property type="match status" value="1"/>
</dbReference>
<gene>
    <name evidence="2" type="ORF">K452DRAFT_351410</name>
</gene>
<protein>
    <recommendedName>
        <fullName evidence="4">Genetic interactor of prohibitins 3, mitochondrial</fullName>
    </recommendedName>
</protein>
<dbReference type="OrthoDB" id="1696305at2759"/>
<feature type="compositionally biased region" description="Basic and acidic residues" evidence="1">
    <location>
        <begin position="394"/>
        <end position="409"/>
    </location>
</feature>
<feature type="compositionally biased region" description="Acidic residues" evidence="1">
    <location>
        <begin position="410"/>
        <end position="421"/>
    </location>
</feature>
<dbReference type="GeneID" id="54303223"/>
<proteinExistence type="predicted"/>
<accession>A0A6A6BEA3</accession>
<dbReference type="InterPro" id="IPR050896">
    <property type="entry name" value="Mito_lipid_metab_GTPase"/>
</dbReference>
<feature type="compositionally biased region" description="Pro residues" evidence="1">
    <location>
        <begin position="63"/>
        <end position="73"/>
    </location>
</feature>
<feature type="region of interest" description="Disordered" evidence="1">
    <location>
        <begin position="715"/>
        <end position="734"/>
    </location>
</feature>
<name>A0A6A6BEA3_9PEZI</name>
<dbReference type="GO" id="GO:0005739">
    <property type="term" value="C:mitochondrion"/>
    <property type="evidence" value="ECO:0007669"/>
    <property type="project" value="TreeGrafter"/>
</dbReference>
<feature type="region of interest" description="Disordered" evidence="1">
    <location>
        <begin position="755"/>
        <end position="810"/>
    </location>
</feature>
<dbReference type="EMBL" id="ML995487">
    <property type="protein sequence ID" value="KAF2141257.1"/>
    <property type="molecule type" value="Genomic_DNA"/>
</dbReference>